<sequence>MLIPLRDGNQMAISMFINKQLNHDKFSNQTPPNPYSWCTHVGTGKAQQVPPIVLLPNKVRADWERAPSCEVIRDKRLYGQQASALTTDTNLPQPTPLAQGCRFSTINRNALLFARLASPRQARPVRAGHATGSRCQDMLLRAKTVVIVIGELQLFLSDMKLLDVEFQLLLRTKIM</sequence>
<dbReference type="Proteomes" id="UP000075883">
    <property type="component" value="Unassembled WGS sequence"/>
</dbReference>
<dbReference type="AlphaFoldDB" id="A0A182MW05"/>
<evidence type="ECO:0000313" key="1">
    <source>
        <dbReference type="EnsemblMetazoa" id="ACUA027626-PA"/>
    </source>
</evidence>
<reference evidence="1" key="2">
    <citation type="submission" date="2020-05" db="UniProtKB">
        <authorList>
            <consortium name="EnsemblMetazoa"/>
        </authorList>
    </citation>
    <scope>IDENTIFICATION</scope>
    <source>
        <strain evidence="1">A-37</strain>
    </source>
</reference>
<name>A0A182MW05_9DIPT</name>
<protein>
    <submittedName>
        <fullName evidence="1">Uncharacterized protein</fullName>
    </submittedName>
</protein>
<proteinExistence type="predicted"/>
<keyword evidence="2" id="KW-1185">Reference proteome</keyword>
<evidence type="ECO:0000313" key="2">
    <source>
        <dbReference type="Proteomes" id="UP000075883"/>
    </source>
</evidence>
<accession>A0A182MW05</accession>
<organism evidence="1 2">
    <name type="scientific">Anopheles culicifacies</name>
    <dbReference type="NCBI Taxonomy" id="139723"/>
    <lineage>
        <taxon>Eukaryota</taxon>
        <taxon>Metazoa</taxon>
        <taxon>Ecdysozoa</taxon>
        <taxon>Arthropoda</taxon>
        <taxon>Hexapoda</taxon>
        <taxon>Insecta</taxon>
        <taxon>Pterygota</taxon>
        <taxon>Neoptera</taxon>
        <taxon>Endopterygota</taxon>
        <taxon>Diptera</taxon>
        <taxon>Nematocera</taxon>
        <taxon>Culicoidea</taxon>
        <taxon>Culicidae</taxon>
        <taxon>Anophelinae</taxon>
        <taxon>Anopheles</taxon>
        <taxon>culicifacies species complex</taxon>
    </lineage>
</organism>
<dbReference type="VEuPathDB" id="VectorBase:ACUA027626"/>
<reference evidence="2" key="1">
    <citation type="submission" date="2013-09" db="EMBL/GenBank/DDBJ databases">
        <title>The Genome Sequence of Anopheles culicifacies species A.</title>
        <authorList>
            <consortium name="The Broad Institute Genomics Platform"/>
            <person name="Neafsey D.E."/>
            <person name="Besansky N."/>
            <person name="Howell P."/>
            <person name="Walton C."/>
            <person name="Young S.K."/>
            <person name="Zeng Q."/>
            <person name="Gargeya S."/>
            <person name="Fitzgerald M."/>
            <person name="Haas B."/>
            <person name="Abouelleil A."/>
            <person name="Allen A.W."/>
            <person name="Alvarado L."/>
            <person name="Arachchi H.M."/>
            <person name="Berlin A.M."/>
            <person name="Chapman S.B."/>
            <person name="Gainer-Dewar J."/>
            <person name="Goldberg J."/>
            <person name="Griggs A."/>
            <person name="Gujja S."/>
            <person name="Hansen M."/>
            <person name="Howarth C."/>
            <person name="Imamovic A."/>
            <person name="Ireland A."/>
            <person name="Larimer J."/>
            <person name="McCowan C."/>
            <person name="Murphy C."/>
            <person name="Pearson M."/>
            <person name="Poon T.W."/>
            <person name="Priest M."/>
            <person name="Roberts A."/>
            <person name="Saif S."/>
            <person name="Shea T."/>
            <person name="Sisk P."/>
            <person name="Sykes S."/>
            <person name="Wortman J."/>
            <person name="Nusbaum C."/>
            <person name="Birren B."/>
        </authorList>
    </citation>
    <scope>NUCLEOTIDE SEQUENCE [LARGE SCALE GENOMIC DNA]</scope>
    <source>
        <strain evidence="2">A-37</strain>
    </source>
</reference>
<dbReference type="EnsemblMetazoa" id="ACUA027626-RA">
    <property type="protein sequence ID" value="ACUA027626-PA"/>
    <property type="gene ID" value="ACUA027626"/>
</dbReference>
<dbReference type="EMBL" id="AXCM01012085">
    <property type="status" value="NOT_ANNOTATED_CDS"/>
    <property type="molecule type" value="Genomic_DNA"/>
</dbReference>